<gene>
    <name evidence="1" type="ORF">JK358_07770</name>
</gene>
<dbReference type="InterPro" id="IPR019639">
    <property type="entry name" value="DUF2505"/>
</dbReference>
<sequence>MSRTFSGEYTFRHPVEAVHGALSSRVHWEQRVAELGEQRATLTGFSAANGITTVEVTNVVAPHLLPRAAAKYGDITVQIQEEWHALVGDAARGVMRGRVTAARVQTDGVFGLRANGADGCVLSLTGTVVCRLPMVGKAVEAGLEKAVTEGFGHNCEFIEQWVDRQV</sequence>
<dbReference type="RefSeq" id="WP_201945103.1">
    <property type="nucleotide sequence ID" value="NZ_JAERRJ010000002.1"/>
</dbReference>
<organism evidence="1 2">
    <name type="scientific">Nocardia acididurans</name>
    <dbReference type="NCBI Taxonomy" id="2802282"/>
    <lineage>
        <taxon>Bacteria</taxon>
        <taxon>Bacillati</taxon>
        <taxon>Actinomycetota</taxon>
        <taxon>Actinomycetes</taxon>
        <taxon>Mycobacteriales</taxon>
        <taxon>Nocardiaceae</taxon>
        <taxon>Nocardia</taxon>
    </lineage>
</organism>
<proteinExistence type="predicted"/>
<evidence type="ECO:0000313" key="1">
    <source>
        <dbReference type="EMBL" id="MBL1074293.1"/>
    </source>
</evidence>
<dbReference type="Pfam" id="PF10698">
    <property type="entry name" value="DUF2505"/>
    <property type="match status" value="1"/>
</dbReference>
<keyword evidence="2" id="KW-1185">Reference proteome</keyword>
<dbReference type="Proteomes" id="UP000602198">
    <property type="component" value="Unassembled WGS sequence"/>
</dbReference>
<accession>A0ABS1M0U1</accession>
<name>A0ABS1M0U1_9NOCA</name>
<comment type="caution">
    <text evidence="1">The sequence shown here is derived from an EMBL/GenBank/DDBJ whole genome shotgun (WGS) entry which is preliminary data.</text>
</comment>
<reference evidence="1 2" key="1">
    <citation type="submission" date="2021-01" db="EMBL/GenBank/DDBJ databases">
        <title>WGS of actinomycetes isolated from Thailand.</title>
        <authorList>
            <person name="Thawai C."/>
        </authorList>
    </citation>
    <scope>NUCLEOTIDE SEQUENCE [LARGE SCALE GENOMIC DNA]</scope>
    <source>
        <strain evidence="1 2">LPG 2</strain>
    </source>
</reference>
<protein>
    <submittedName>
        <fullName evidence="1">DUF2505 domain-containing protein</fullName>
    </submittedName>
</protein>
<evidence type="ECO:0000313" key="2">
    <source>
        <dbReference type="Proteomes" id="UP000602198"/>
    </source>
</evidence>
<dbReference type="EMBL" id="JAERRJ010000002">
    <property type="protein sequence ID" value="MBL1074293.1"/>
    <property type="molecule type" value="Genomic_DNA"/>
</dbReference>